<dbReference type="AlphaFoldDB" id="A0ABD0L3S7"/>
<dbReference type="EMBL" id="JACVVK020000086">
    <property type="protein sequence ID" value="KAK7494171.1"/>
    <property type="molecule type" value="Genomic_DNA"/>
</dbReference>
<reference evidence="1 2" key="1">
    <citation type="journal article" date="2023" name="Sci. Data">
        <title>Genome assembly of the Korean intertidal mud-creeper Batillaria attramentaria.</title>
        <authorList>
            <person name="Patra A.K."/>
            <person name="Ho P.T."/>
            <person name="Jun S."/>
            <person name="Lee S.J."/>
            <person name="Kim Y."/>
            <person name="Won Y.J."/>
        </authorList>
    </citation>
    <scope>NUCLEOTIDE SEQUENCE [LARGE SCALE GENOMIC DNA]</scope>
    <source>
        <strain evidence="1">Wonlab-2016</strain>
    </source>
</reference>
<evidence type="ECO:0000313" key="2">
    <source>
        <dbReference type="Proteomes" id="UP001519460"/>
    </source>
</evidence>
<organism evidence="1 2">
    <name type="scientific">Batillaria attramentaria</name>
    <dbReference type="NCBI Taxonomy" id="370345"/>
    <lineage>
        <taxon>Eukaryota</taxon>
        <taxon>Metazoa</taxon>
        <taxon>Spiralia</taxon>
        <taxon>Lophotrochozoa</taxon>
        <taxon>Mollusca</taxon>
        <taxon>Gastropoda</taxon>
        <taxon>Caenogastropoda</taxon>
        <taxon>Sorbeoconcha</taxon>
        <taxon>Cerithioidea</taxon>
        <taxon>Batillariidae</taxon>
        <taxon>Batillaria</taxon>
    </lineage>
</organism>
<comment type="caution">
    <text evidence="1">The sequence shown here is derived from an EMBL/GenBank/DDBJ whole genome shotgun (WGS) entry which is preliminary data.</text>
</comment>
<evidence type="ECO:0000313" key="1">
    <source>
        <dbReference type="EMBL" id="KAK7494171.1"/>
    </source>
</evidence>
<evidence type="ECO:0008006" key="3">
    <source>
        <dbReference type="Google" id="ProtNLM"/>
    </source>
</evidence>
<sequence>MSVTSLLISTAAAHHFRFALHHKCHLHCSRSPLPAWTPPHECVTSLLISTAAADFFCSGLHHRSVSPHCTSSPHVHHPQ</sequence>
<name>A0ABD0L3S7_9CAEN</name>
<dbReference type="Proteomes" id="UP001519460">
    <property type="component" value="Unassembled WGS sequence"/>
</dbReference>
<proteinExistence type="predicted"/>
<protein>
    <recommendedName>
        <fullName evidence="3">Secreted protein</fullName>
    </recommendedName>
</protein>
<keyword evidence="2" id="KW-1185">Reference proteome</keyword>
<accession>A0ABD0L3S7</accession>
<gene>
    <name evidence="1" type="ORF">BaRGS_00014644</name>
</gene>